<keyword evidence="1" id="KW-0997">Cell inner membrane</keyword>
<comment type="subcellular location">
    <subcellularLocation>
        <location evidence="1">Cell inner membrane</location>
        <topology evidence="1">Multi-pass membrane protein</topology>
    </subcellularLocation>
</comment>
<keyword evidence="1" id="KW-1003">Cell membrane</keyword>
<proteinExistence type="predicted"/>
<feature type="transmembrane region" description="Helical" evidence="2">
    <location>
        <begin position="184"/>
        <end position="206"/>
    </location>
</feature>
<keyword evidence="2" id="KW-0812">Transmembrane</keyword>
<keyword evidence="1" id="KW-0813">Transport</keyword>
<feature type="transmembrane region" description="Helical" evidence="2">
    <location>
        <begin position="412"/>
        <end position="439"/>
    </location>
</feature>
<protein>
    <submittedName>
        <fullName evidence="4">TRAP transporter, 4TM/12TM fusion protein</fullName>
    </submittedName>
</protein>
<dbReference type="AlphaFoldDB" id="A0A1I6UV57"/>
<keyword evidence="5" id="KW-1185">Reference proteome</keyword>
<dbReference type="InterPro" id="IPR010656">
    <property type="entry name" value="DctM"/>
</dbReference>
<dbReference type="Pfam" id="PF06808">
    <property type="entry name" value="DctM"/>
    <property type="match status" value="1"/>
</dbReference>
<name>A0A1I6UV57_9RHOB</name>
<feature type="transmembrane region" description="Helical" evidence="2">
    <location>
        <begin position="451"/>
        <end position="467"/>
    </location>
</feature>
<dbReference type="GO" id="GO:0005886">
    <property type="term" value="C:plasma membrane"/>
    <property type="evidence" value="ECO:0007669"/>
    <property type="project" value="UniProtKB-SubCell"/>
</dbReference>
<dbReference type="GO" id="GO:0022857">
    <property type="term" value="F:transmembrane transporter activity"/>
    <property type="evidence" value="ECO:0007669"/>
    <property type="project" value="UniProtKB-UniRule"/>
</dbReference>
<feature type="transmembrane region" description="Helical" evidence="2">
    <location>
        <begin position="592"/>
        <end position="609"/>
    </location>
</feature>
<dbReference type="InterPro" id="IPR011853">
    <property type="entry name" value="TRAP_DctM-Dct_fused"/>
</dbReference>
<evidence type="ECO:0000313" key="4">
    <source>
        <dbReference type="EMBL" id="SFT05276.1"/>
    </source>
</evidence>
<dbReference type="EMBL" id="FOZW01000009">
    <property type="protein sequence ID" value="SFT05276.1"/>
    <property type="molecule type" value="Genomic_DNA"/>
</dbReference>
<feature type="transmembrane region" description="Helical" evidence="2">
    <location>
        <begin position="375"/>
        <end position="391"/>
    </location>
</feature>
<dbReference type="PANTHER" id="PTHR43849:SF2">
    <property type="entry name" value="BLL3936 PROTEIN"/>
    <property type="match status" value="1"/>
</dbReference>
<dbReference type="STRING" id="311180.SAMN04488050_10925"/>
<keyword evidence="2" id="KW-1133">Transmembrane helix</keyword>
<feature type="transmembrane region" description="Helical" evidence="2">
    <location>
        <begin position="12"/>
        <end position="31"/>
    </location>
</feature>
<feature type="transmembrane region" description="Helical" evidence="2">
    <location>
        <begin position="117"/>
        <end position="133"/>
    </location>
</feature>
<feature type="transmembrane region" description="Helical" evidence="2">
    <location>
        <begin position="567"/>
        <end position="585"/>
    </location>
</feature>
<accession>A0A1I6UV57</accession>
<evidence type="ECO:0000256" key="1">
    <source>
        <dbReference type="RuleBase" id="RU369079"/>
    </source>
</evidence>
<feature type="transmembrane region" description="Helical" evidence="2">
    <location>
        <begin position="310"/>
        <end position="330"/>
    </location>
</feature>
<comment type="function">
    <text evidence="1">Part of the tripartite ATP-independent periplasmic (TRAP) transport system.</text>
</comment>
<organism evidence="4 5">
    <name type="scientific">Alloyangia pacifica</name>
    <dbReference type="NCBI Taxonomy" id="311180"/>
    <lineage>
        <taxon>Bacteria</taxon>
        <taxon>Pseudomonadati</taxon>
        <taxon>Pseudomonadota</taxon>
        <taxon>Alphaproteobacteria</taxon>
        <taxon>Rhodobacterales</taxon>
        <taxon>Roseobacteraceae</taxon>
        <taxon>Alloyangia</taxon>
    </lineage>
</organism>
<dbReference type="RefSeq" id="WP_176806884.1">
    <property type="nucleotide sequence ID" value="NZ_FNCL01000018.1"/>
</dbReference>
<feature type="transmembrane region" description="Helical" evidence="2">
    <location>
        <begin position="271"/>
        <end position="298"/>
    </location>
</feature>
<evidence type="ECO:0000259" key="3">
    <source>
        <dbReference type="Pfam" id="PF06808"/>
    </source>
</evidence>
<evidence type="ECO:0000256" key="2">
    <source>
        <dbReference type="SAM" id="Phobius"/>
    </source>
</evidence>
<dbReference type="PANTHER" id="PTHR43849">
    <property type="entry name" value="BLL3936 PROTEIN"/>
    <property type="match status" value="1"/>
</dbReference>
<feature type="transmembrane region" description="Helical" evidence="2">
    <location>
        <begin position="84"/>
        <end position="105"/>
    </location>
</feature>
<evidence type="ECO:0000313" key="5">
    <source>
        <dbReference type="Proteomes" id="UP000199392"/>
    </source>
</evidence>
<dbReference type="Proteomes" id="UP000199392">
    <property type="component" value="Unassembled WGS sequence"/>
</dbReference>
<dbReference type="NCBIfam" id="TIGR02123">
    <property type="entry name" value="TRAP_fused"/>
    <property type="match status" value="1"/>
</dbReference>
<gene>
    <name evidence="4" type="ORF">SAMN04488050_10925</name>
</gene>
<feature type="transmembrane region" description="Helical" evidence="2">
    <location>
        <begin position="351"/>
        <end position="369"/>
    </location>
</feature>
<feature type="transmembrane region" description="Helical" evidence="2">
    <location>
        <begin position="140"/>
        <end position="164"/>
    </location>
</feature>
<sequence length="644" mass="68019">MRTLHGKTGRLVQVWTVGATALHLYYAGFGWPEPLELRALHLMLFLPLVFLLFPARSTGEIVEVGEGEASTEPSSYNTPSPLDWVLAGLSILPSLYMYVNPLLIYERTEFLTPLTMPQLWLGILIVCLIIEGVRRAFTPILAALTALVIVYMFTAHYLPGLWGYRRMSLDHVVETMYLISGRGVYGPLMGISATLIAIFVTFGAFVRLSGAGQLFSQLGEVVAGRSAGGPAKVAVISSGLFGTVSGSSVSNVVSTGAITIPLMKRLGYRPAFAGGVETAASVGGAIMPPVMGAASFIIAETTGIPYKSVIIAASLGALLYYVTMLIMVHLEAKRLGLAGMAKEDLPSWRTVFSNSHLMLPLIVLFWALLQGFSTTFAGLLSIGAVIVLSWLRPSQGLRPGQIVTALYEAGTMIAVVALAVGAAGIIVAGLTTTGLVVAISDIVQNFADGSLWKASILVALISLFLGMGVPTTPAYLIVSVVAAPILIDLGAPMLGAHLFVFYFAILADATPPVSVTAYAAAVIAKADGLKTGFEAWQLSIGGLIVAFAFVFTPAIMWEGPLYQTVEVFGMCLTSAIFVCIASVGYWGGHLGWLTRMLAVGIAVAIAFSNSVAVEIRAPICVVLLVALALVWRVKTRGESLAPTG</sequence>
<feature type="domain" description="TRAP C4-dicarboxylate transport system permease DctM subunit" evidence="3">
    <location>
        <begin position="126"/>
        <end position="551"/>
    </location>
</feature>
<feature type="transmembrane region" description="Helical" evidence="2">
    <location>
        <begin position="535"/>
        <end position="555"/>
    </location>
</feature>
<keyword evidence="2" id="KW-0472">Membrane</keyword>
<reference evidence="5" key="1">
    <citation type="submission" date="2016-10" db="EMBL/GenBank/DDBJ databases">
        <authorList>
            <person name="Varghese N."/>
            <person name="Submissions S."/>
        </authorList>
    </citation>
    <scope>NUCLEOTIDE SEQUENCE [LARGE SCALE GENOMIC DNA]</scope>
    <source>
        <strain evidence="5">DSM 26894</strain>
    </source>
</reference>